<proteinExistence type="predicted"/>
<accession>A0A8S5S6N7</accession>
<keyword evidence="1" id="KW-0238">DNA-binding</keyword>
<organism evidence="1">
    <name type="scientific">Siphoviridae sp. ctdau33</name>
    <dbReference type="NCBI Taxonomy" id="2827902"/>
    <lineage>
        <taxon>Viruses</taxon>
        <taxon>Duplodnaviria</taxon>
        <taxon>Heunggongvirae</taxon>
        <taxon>Uroviricota</taxon>
        <taxon>Caudoviricetes</taxon>
    </lineage>
</organism>
<sequence length="88" mass="10284">MMCGNFMVSRKVNFCNYKFERREEMPEAWTGRLIGRMHNNRITYAELGAELGIGKAYVCQILNGVKKPKDSQKRMENALDAIIERRKK</sequence>
<protein>
    <submittedName>
        <fullName evidence="1">CUT1-like DNA-binding domain protein</fullName>
    </submittedName>
</protein>
<dbReference type="GO" id="GO:0003677">
    <property type="term" value="F:DNA binding"/>
    <property type="evidence" value="ECO:0007669"/>
    <property type="project" value="UniProtKB-KW"/>
</dbReference>
<name>A0A8S5S6N7_9CAUD</name>
<reference evidence="1" key="1">
    <citation type="journal article" date="2021" name="Proc. Natl. Acad. Sci. U.S.A.">
        <title>A Catalog of Tens of Thousands of Viruses from Human Metagenomes Reveals Hidden Associations with Chronic Diseases.</title>
        <authorList>
            <person name="Tisza M.J."/>
            <person name="Buck C.B."/>
        </authorList>
    </citation>
    <scope>NUCLEOTIDE SEQUENCE</scope>
    <source>
        <strain evidence="1">Ctdau33</strain>
    </source>
</reference>
<evidence type="ECO:0000313" key="1">
    <source>
        <dbReference type="EMBL" id="DAF46483.1"/>
    </source>
</evidence>
<dbReference type="EMBL" id="BK032538">
    <property type="protein sequence ID" value="DAF46483.1"/>
    <property type="molecule type" value="Genomic_DNA"/>
</dbReference>